<name>A0A6G9HV59_KLEPN</name>
<reference evidence="1" key="1">
    <citation type="submission" date="2018-12" db="EMBL/GenBank/DDBJ databases">
        <authorList>
            <person name="Liu L."/>
        </authorList>
    </citation>
    <scope>NUCLEOTIDE SEQUENCE</scope>
    <source>
        <strain evidence="1">K202</strain>
        <plasmid evidence="1">pK202_rmpA2</plasmid>
    </source>
</reference>
<dbReference type="RefSeq" id="WP_228721290.1">
    <property type="nucleotide sequence ID" value="NZ_MK347230.1"/>
</dbReference>
<protein>
    <submittedName>
        <fullName evidence="1">Uncharacterized protein</fullName>
    </submittedName>
</protein>
<organism evidence="1">
    <name type="scientific">Klebsiella pneumoniae</name>
    <dbReference type="NCBI Taxonomy" id="573"/>
    <lineage>
        <taxon>Bacteria</taxon>
        <taxon>Pseudomonadati</taxon>
        <taxon>Pseudomonadota</taxon>
        <taxon>Gammaproteobacteria</taxon>
        <taxon>Enterobacterales</taxon>
        <taxon>Enterobacteriaceae</taxon>
        <taxon>Klebsiella/Raoultella group</taxon>
        <taxon>Klebsiella</taxon>
        <taxon>Klebsiella pneumoniae complex</taxon>
    </lineage>
</organism>
<dbReference type="AlphaFoldDB" id="A0A6G9HV59"/>
<keyword evidence="1" id="KW-0614">Plasmid</keyword>
<sequence length="88" mass="9862">MKIQEKKYLALPHLLQGKEKGIVNLKNLAGGGIVCGLNADLTGICNDTTNCFYNQYGNIVFFQIQAEQEINQIASLACAWNFVYCFRK</sequence>
<evidence type="ECO:0000313" key="1">
    <source>
        <dbReference type="EMBL" id="QIQ14580.1"/>
    </source>
</evidence>
<accession>A0A6G9HV59</accession>
<geneLocation type="plasmid" evidence="1">
    <name>pK202_rmpA2</name>
</geneLocation>
<proteinExistence type="predicted"/>
<dbReference type="EMBL" id="MK347230">
    <property type="protein sequence ID" value="QIQ14580.1"/>
    <property type="molecule type" value="Genomic_DNA"/>
</dbReference>